<dbReference type="EMBL" id="CAAALY010255892">
    <property type="protein sequence ID" value="VEL37754.1"/>
    <property type="molecule type" value="Genomic_DNA"/>
</dbReference>
<accession>A0A3S5C631</accession>
<protein>
    <submittedName>
        <fullName evidence="1">Uncharacterized protein</fullName>
    </submittedName>
</protein>
<dbReference type="Proteomes" id="UP000784294">
    <property type="component" value="Unassembled WGS sequence"/>
</dbReference>
<proteinExistence type="predicted"/>
<gene>
    <name evidence="1" type="ORF">PXEA_LOCUS31194</name>
</gene>
<reference evidence="1" key="1">
    <citation type="submission" date="2018-11" db="EMBL/GenBank/DDBJ databases">
        <authorList>
            <consortium name="Pathogen Informatics"/>
        </authorList>
    </citation>
    <scope>NUCLEOTIDE SEQUENCE</scope>
</reference>
<name>A0A3S5C631_9PLAT</name>
<evidence type="ECO:0000313" key="2">
    <source>
        <dbReference type="Proteomes" id="UP000784294"/>
    </source>
</evidence>
<comment type="caution">
    <text evidence="1">The sequence shown here is derived from an EMBL/GenBank/DDBJ whole genome shotgun (WGS) entry which is preliminary data.</text>
</comment>
<sequence length="158" mass="17942">MTAVFRGRHPAVAEYQLLDLVKFHELYGAVFFSMTYYLRSPGRIIIVQGYIGEWYPFRILGPPLAIYNYFALIWKQDSDGFDMTQHIGDRGDGLTELEKMNLAMRVAALHFSLVSSLAPGYGDFFMEPLYQTSPSLPNLRPGDMSHKMLASSKSEGLY</sequence>
<keyword evidence="2" id="KW-1185">Reference proteome</keyword>
<organism evidence="1 2">
    <name type="scientific">Protopolystoma xenopodis</name>
    <dbReference type="NCBI Taxonomy" id="117903"/>
    <lineage>
        <taxon>Eukaryota</taxon>
        <taxon>Metazoa</taxon>
        <taxon>Spiralia</taxon>
        <taxon>Lophotrochozoa</taxon>
        <taxon>Platyhelminthes</taxon>
        <taxon>Monogenea</taxon>
        <taxon>Polyopisthocotylea</taxon>
        <taxon>Polystomatidea</taxon>
        <taxon>Polystomatidae</taxon>
        <taxon>Protopolystoma</taxon>
    </lineage>
</organism>
<dbReference type="AlphaFoldDB" id="A0A3S5C631"/>
<evidence type="ECO:0000313" key="1">
    <source>
        <dbReference type="EMBL" id="VEL37754.1"/>
    </source>
</evidence>